<feature type="transmembrane region" description="Helical" evidence="8">
    <location>
        <begin position="236"/>
        <end position="256"/>
    </location>
</feature>
<feature type="transmembrane region" description="Helical" evidence="8">
    <location>
        <begin position="105"/>
        <end position="128"/>
    </location>
</feature>
<evidence type="ECO:0000256" key="3">
    <source>
        <dbReference type="ARBA" id="ARBA00022448"/>
    </source>
</evidence>
<evidence type="ECO:0000256" key="8">
    <source>
        <dbReference type="RuleBase" id="RU365092"/>
    </source>
</evidence>
<comment type="function">
    <text evidence="8">Uptake of L-lactate across the membrane. Can also transport D-lactate and glycolate.</text>
</comment>
<keyword evidence="10" id="KW-1185">Reference proteome</keyword>
<comment type="caution">
    <text evidence="9">The sequence shown here is derived from an EMBL/GenBank/DDBJ whole genome shotgun (WGS) entry which is preliminary data.</text>
</comment>
<evidence type="ECO:0000256" key="5">
    <source>
        <dbReference type="ARBA" id="ARBA00022692"/>
    </source>
</evidence>
<comment type="subcellular location">
    <subcellularLocation>
        <location evidence="8">Cell inner membrane</location>
        <topology evidence="8">Multi-pass membrane protein</topology>
    </subcellularLocation>
    <subcellularLocation>
        <location evidence="1">Cell membrane</location>
        <topology evidence="1">Multi-pass membrane protein</topology>
    </subcellularLocation>
</comment>
<evidence type="ECO:0000256" key="6">
    <source>
        <dbReference type="ARBA" id="ARBA00022989"/>
    </source>
</evidence>
<feature type="transmembrane region" description="Helical" evidence="8">
    <location>
        <begin position="401"/>
        <end position="424"/>
    </location>
</feature>
<keyword evidence="4" id="KW-1003">Cell membrane</keyword>
<dbReference type="PANTHER" id="PTHR30003">
    <property type="entry name" value="L-LACTATE PERMEASE"/>
    <property type="match status" value="1"/>
</dbReference>
<feature type="transmembrane region" description="Helical" evidence="8">
    <location>
        <begin position="175"/>
        <end position="199"/>
    </location>
</feature>
<feature type="transmembrane region" description="Helical" evidence="8">
    <location>
        <begin position="485"/>
        <end position="509"/>
    </location>
</feature>
<feature type="transmembrane region" description="Helical" evidence="8">
    <location>
        <begin position="364"/>
        <end position="389"/>
    </location>
</feature>
<keyword evidence="3 8" id="KW-0813">Transport</keyword>
<organism evidence="9 10">
    <name type="scientific">Novosphingobium rhizovicinum</name>
    <dbReference type="NCBI Taxonomy" id="3228928"/>
    <lineage>
        <taxon>Bacteria</taxon>
        <taxon>Pseudomonadati</taxon>
        <taxon>Pseudomonadota</taxon>
        <taxon>Alphaproteobacteria</taxon>
        <taxon>Sphingomonadales</taxon>
        <taxon>Sphingomonadaceae</taxon>
        <taxon>Novosphingobium</taxon>
    </lineage>
</organism>
<proteinExistence type="inferred from homology"/>
<dbReference type="Proteomes" id="UP001556118">
    <property type="component" value="Unassembled WGS sequence"/>
</dbReference>
<evidence type="ECO:0000256" key="7">
    <source>
        <dbReference type="ARBA" id="ARBA00023136"/>
    </source>
</evidence>
<feature type="transmembrane region" description="Helical" evidence="8">
    <location>
        <begin position="318"/>
        <end position="343"/>
    </location>
</feature>
<sequence length="510" mass="51712">MQIALALVPIALLLALLIGARWSAASAGAVAAGAAIVVTAFWFESPTIYTIAGPFLEALFQSATILWIIFPALCIHEFQVRNGGTALFGRALAGLSNDPRMVALLIAWFFVCFLEGAAGFGTPIALAAPLLVTAGFSPQVALLLAIVGNAAAVPFGAIGTPMAPLLAETGLDPNALSLSVALLNASVGWIMVLMVVRIATPGSVIPFWSSLGWALGAAALFFVPSALLAWTTGPELPSLGAALIGGGAFAVFLSRLRGGGRGRGTIEDRAQLPSSSGLLRAALPYLVVVGLILITRLVPPLSQALRAVEIHWSMEGGYAGSVAPLYHPGTVLMLAFLFSGMLQRETRVLISGAARDAARRLPRVALALLAVLTLARTMVHAGMIELLAAATAQAFGNALPLVAPLLGTLGAFVTGSGTASNILLGGFQASAAERAGILPMLAAAAQAVGAAAGNLVAPHNIVAGAATVGLVGKEGEILHRTLPLALLYAGAAGVVSLFASLVLFGTGALS</sequence>
<dbReference type="EMBL" id="JBFNXR010000052">
    <property type="protein sequence ID" value="MEW9856461.1"/>
    <property type="molecule type" value="Genomic_DNA"/>
</dbReference>
<name>A0ABV3RED2_9SPHN</name>
<feature type="transmembrane region" description="Helical" evidence="8">
    <location>
        <begin position="211"/>
        <end position="230"/>
    </location>
</feature>
<keyword evidence="8" id="KW-0997">Cell inner membrane</keyword>
<dbReference type="InterPro" id="IPR003804">
    <property type="entry name" value="Lactate_perm"/>
</dbReference>
<gene>
    <name evidence="9" type="ORF">ABUH87_15080</name>
</gene>
<protein>
    <recommendedName>
        <fullName evidence="8">L-lactate permease</fullName>
    </recommendedName>
</protein>
<dbReference type="Pfam" id="PF02652">
    <property type="entry name" value="Lactate_perm"/>
    <property type="match status" value="1"/>
</dbReference>
<reference evidence="9 10" key="1">
    <citation type="submission" date="2024-06" db="EMBL/GenBank/DDBJ databases">
        <title>Novosphingobium rhizovicinus M1R2S20.</title>
        <authorList>
            <person name="Sun J.-Q."/>
        </authorList>
    </citation>
    <scope>NUCLEOTIDE SEQUENCE [LARGE SCALE GENOMIC DNA]</scope>
    <source>
        <strain evidence="9 10">M1R2S20</strain>
    </source>
</reference>
<dbReference type="PANTHER" id="PTHR30003:SF0">
    <property type="entry name" value="GLYCOLATE PERMEASE GLCA-RELATED"/>
    <property type="match status" value="1"/>
</dbReference>
<feature type="transmembrane region" description="Helical" evidence="8">
    <location>
        <begin position="436"/>
        <end position="457"/>
    </location>
</feature>
<evidence type="ECO:0000313" key="9">
    <source>
        <dbReference type="EMBL" id="MEW9856461.1"/>
    </source>
</evidence>
<feature type="transmembrane region" description="Helical" evidence="8">
    <location>
        <begin position="140"/>
        <end position="163"/>
    </location>
</feature>
<comment type="similarity">
    <text evidence="2 8">Belongs to the lactate permease family.</text>
</comment>
<keyword evidence="5 8" id="KW-0812">Transmembrane</keyword>
<evidence type="ECO:0000313" key="10">
    <source>
        <dbReference type="Proteomes" id="UP001556118"/>
    </source>
</evidence>
<feature type="transmembrane region" description="Helical" evidence="8">
    <location>
        <begin position="277"/>
        <end position="298"/>
    </location>
</feature>
<evidence type="ECO:0000256" key="1">
    <source>
        <dbReference type="ARBA" id="ARBA00004651"/>
    </source>
</evidence>
<evidence type="ECO:0000256" key="2">
    <source>
        <dbReference type="ARBA" id="ARBA00010100"/>
    </source>
</evidence>
<evidence type="ECO:0000256" key="4">
    <source>
        <dbReference type="ARBA" id="ARBA00022475"/>
    </source>
</evidence>
<dbReference type="RefSeq" id="WP_367774912.1">
    <property type="nucleotide sequence ID" value="NZ_JBFNXR010000052.1"/>
</dbReference>
<keyword evidence="7 8" id="KW-0472">Membrane</keyword>
<keyword evidence="6 8" id="KW-1133">Transmembrane helix</keyword>
<accession>A0ABV3RED2</accession>